<protein>
    <recommendedName>
        <fullName evidence="6">Aminotransferase</fullName>
        <ecNumber evidence="6">2.6.1.-</ecNumber>
    </recommendedName>
</protein>
<dbReference type="AlphaFoldDB" id="A0A5M8FKQ8"/>
<dbReference type="PANTHER" id="PTHR46383">
    <property type="entry name" value="ASPARTATE AMINOTRANSFERASE"/>
    <property type="match status" value="1"/>
</dbReference>
<evidence type="ECO:0000256" key="6">
    <source>
        <dbReference type="RuleBase" id="RU000481"/>
    </source>
</evidence>
<dbReference type="Pfam" id="PF00155">
    <property type="entry name" value="Aminotran_1_2"/>
    <property type="match status" value="1"/>
</dbReference>
<evidence type="ECO:0000256" key="3">
    <source>
        <dbReference type="ARBA" id="ARBA00022576"/>
    </source>
</evidence>
<dbReference type="CDD" id="cd00609">
    <property type="entry name" value="AAT_like"/>
    <property type="match status" value="1"/>
</dbReference>
<keyword evidence="9" id="KW-1185">Reference proteome</keyword>
<comment type="caution">
    <text evidence="8">The sequence shown here is derived from an EMBL/GenBank/DDBJ whole genome shotgun (WGS) entry which is preliminary data.</text>
</comment>
<reference evidence="8 9" key="1">
    <citation type="submission" date="2019-09" db="EMBL/GenBank/DDBJ databases">
        <title>Whole-genome sequence of the purple sulfur bacterium Thiohalocapsa marina DSM 19078.</title>
        <authorList>
            <person name="Kyndt J.A."/>
            <person name="Meyer T.E."/>
        </authorList>
    </citation>
    <scope>NUCLEOTIDE SEQUENCE [LARGE SCALE GENOMIC DNA]</scope>
    <source>
        <strain evidence="8 9">DSM 19078</strain>
    </source>
</reference>
<keyword evidence="3 6" id="KW-0032">Aminotransferase</keyword>
<comment type="cofactor">
    <cofactor evidence="1 6">
        <name>pyridoxal 5'-phosphate</name>
        <dbReference type="ChEBI" id="CHEBI:597326"/>
    </cofactor>
</comment>
<comment type="similarity">
    <text evidence="2 6">Belongs to the class-I pyridoxal-phosphate-dependent aminotransferase family.</text>
</comment>
<dbReference type="EC" id="2.6.1.-" evidence="6"/>
<proteinExistence type="inferred from homology"/>
<evidence type="ECO:0000256" key="2">
    <source>
        <dbReference type="ARBA" id="ARBA00007441"/>
    </source>
</evidence>
<evidence type="ECO:0000256" key="4">
    <source>
        <dbReference type="ARBA" id="ARBA00022679"/>
    </source>
</evidence>
<dbReference type="GO" id="GO:0008483">
    <property type="term" value="F:transaminase activity"/>
    <property type="evidence" value="ECO:0007669"/>
    <property type="project" value="UniProtKB-KW"/>
</dbReference>
<dbReference type="GO" id="GO:0030170">
    <property type="term" value="F:pyridoxal phosphate binding"/>
    <property type="evidence" value="ECO:0007669"/>
    <property type="project" value="InterPro"/>
</dbReference>
<evidence type="ECO:0000256" key="5">
    <source>
        <dbReference type="ARBA" id="ARBA00022898"/>
    </source>
</evidence>
<keyword evidence="4 6" id="KW-0808">Transferase</keyword>
<dbReference type="InterPro" id="IPR004839">
    <property type="entry name" value="Aminotransferase_I/II_large"/>
</dbReference>
<dbReference type="RefSeq" id="WP_150092333.1">
    <property type="nucleotide sequence ID" value="NZ_JBFUOH010000097.1"/>
</dbReference>
<dbReference type="SUPFAM" id="SSF53383">
    <property type="entry name" value="PLP-dependent transferases"/>
    <property type="match status" value="1"/>
</dbReference>
<dbReference type="EMBL" id="VWXX01000009">
    <property type="protein sequence ID" value="KAA6185488.1"/>
    <property type="molecule type" value="Genomic_DNA"/>
</dbReference>
<dbReference type="PANTHER" id="PTHR46383:SF2">
    <property type="entry name" value="AMINOTRANSFERASE"/>
    <property type="match status" value="1"/>
</dbReference>
<evidence type="ECO:0000313" key="9">
    <source>
        <dbReference type="Proteomes" id="UP000322981"/>
    </source>
</evidence>
<sequence>MAGPAVVPSRRAAAVAPFHVMRILERARALEADGRDLIHLEVGEPDFPTPEPVIAEARAALASAPLGYTPAAGLPRLRQAIADHYRRRYGVAVDPARIIVTPGGSGALQLALAAVVDVGDSVLLTEPGYPCNRHIVSLIGGRPRVVPVGPETGYRLSAADARAVWQADVRALLLASPSNPTGAVMSAAAIAELQALAGERGAALIVDEIYQGLTYGVEDHTALSAGGDNVFVVNSFSKYFGMTGWRLGWLVVPPAFAETVSRLAQNLYLAAPTVSQHAALAALRPQTLSLLDQRRDAFRLRRDVLLDLLSDLGFGIPATPEGAFYIYARIPAHCADAATLAETLLETANVAVTPGLDFGGDDSGRMLRFAYTVGPARLREAAARIATVAALPC</sequence>
<keyword evidence="5" id="KW-0663">Pyridoxal phosphate</keyword>
<dbReference type="InterPro" id="IPR015421">
    <property type="entry name" value="PyrdxlP-dep_Trfase_major"/>
</dbReference>
<dbReference type="Proteomes" id="UP000322981">
    <property type="component" value="Unassembled WGS sequence"/>
</dbReference>
<name>A0A5M8FKQ8_9GAMM</name>
<organism evidence="8 9">
    <name type="scientific">Thiohalocapsa marina</name>
    <dbReference type="NCBI Taxonomy" id="424902"/>
    <lineage>
        <taxon>Bacteria</taxon>
        <taxon>Pseudomonadati</taxon>
        <taxon>Pseudomonadota</taxon>
        <taxon>Gammaproteobacteria</taxon>
        <taxon>Chromatiales</taxon>
        <taxon>Chromatiaceae</taxon>
        <taxon>Thiohalocapsa</taxon>
    </lineage>
</organism>
<evidence type="ECO:0000313" key="8">
    <source>
        <dbReference type="EMBL" id="KAA6185488.1"/>
    </source>
</evidence>
<feature type="domain" description="Aminotransferase class I/classII large" evidence="7">
    <location>
        <begin position="36"/>
        <end position="385"/>
    </location>
</feature>
<evidence type="ECO:0000259" key="7">
    <source>
        <dbReference type="Pfam" id="PF00155"/>
    </source>
</evidence>
<dbReference type="Gene3D" id="3.40.640.10">
    <property type="entry name" value="Type I PLP-dependent aspartate aminotransferase-like (Major domain)"/>
    <property type="match status" value="1"/>
</dbReference>
<dbReference type="InterPro" id="IPR050596">
    <property type="entry name" value="AspAT/PAT-like"/>
</dbReference>
<dbReference type="InterPro" id="IPR004838">
    <property type="entry name" value="NHTrfase_class1_PyrdxlP-BS"/>
</dbReference>
<dbReference type="PROSITE" id="PS00105">
    <property type="entry name" value="AA_TRANSFER_CLASS_1"/>
    <property type="match status" value="1"/>
</dbReference>
<dbReference type="InterPro" id="IPR015424">
    <property type="entry name" value="PyrdxlP-dep_Trfase"/>
</dbReference>
<accession>A0A5M8FKQ8</accession>
<dbReference type="GO" id="GO:0006520">
    <property type="term" value="P:amino acid metabolic process"/>
    <property type="evidence" value="ECO:0007669"/>
    <property type="project" value="InterPro"/>
</dbReference>
<gene>
    <name evidence="8" type="ORF">F2Q65_08375</name>
</gene>
<dbReference type="OrthoDB" id="9803354at2"/>
<evidence type="ECO:0000256" key="1">
    <source>
        <dbReference type="ARBA" id="ARBA00001933"/>
    </source>
</evidence>